<dbReference type="InterPro" id="IPR032781">
    <property type="entry name" value="ABC_tran_Xtn"/>
</dbReference>
<dbReference type="InterPro" id="IPR003593">
    <property type="entry name" value="AAA+_ATPase"/>
</dbReference>
<dbReference type="GO" id="GO:0016887">
    <property type="term" value="F:ATP hydrolysis activity"/>
    <property type="evidence" value="ECO:0007669"/>
    <property type="project" value="InterPro"/>
</dbReference>
<dbReference type="SUPFAM" id="SSF52540">
    <property type="entry name" value="P-loop containing nucleoside triphosphate hydrolases"/>
    <property type="match status" value="2"/>
</dbReference>
<reference evidence="7" key="1">
    <citation type="submission" date="2020-10" db="EMBL/GenBank/DDBJ databases">
        <authorList>
            <person name="Gilroy R."/>
        </authorList>
    </citation>
    <scope>NUCLEOTIDE SEQUENCE</scope>
    <source>
        <strain evidence="7">ChiSjej1B19-3389</strain>
    </source>
</reference>
<dbReference type="CDD" id="cd03221">
    <property type="entry name" value="ABCF_EF-3"/>
    <property type="match status" value="2"/>
</dbReference>
<dbReference type="EMBL" id="DVFW01000026">
    <property type="protein sequence ID" value="HIQ80745.1"/>
    <property type="molecule type" value="Genomic_DNA"/>
</dbReference>
<evidence type="ECO:0000256" key="3">
    <source>
        <dbReference type="ARBA" id="ARBA00022840"/>
    </source>
</evidence>
<reference evidence="7" key="2">
    <citation type="journal article" date="2021" name="PeerJ">
        <title>Extensive microbial diversity within the chicken gut microbiome revealed by metagenomics and culture.</title>
        <authorList>
            <person name="Gilroy R."/>
            <person name="Ravi A."/>
            <person name="Getino M."/>
            <person name="Pursley I."/>
            <person name="Horton D.L."/>
            <person name="Alikhan N.F."/>
            <person name="Baker D."/>
            <person name="Gharbi K."/>
            <person name="Hall N."/>
            <person name="Watson M."/>
            <person name="Adriaenssens E.M."/>
            <person name="Foster-Nyarko E."/>
            <person name="Jarju S."/>
            <person name="Secka A."/>
            <person name="Antonio M."/>
            <person name="Oren A."/>
            <person name="Chaudhuri R.R."/>
            <person name="La Ragione R."/>
            <person name="Hildebrand F."/>
            <person name="Pallen M.J."/>
        </authorList>
    </citation>
    <scope>NUCLEOTIDE SEQUENCE</scope>
    <source>
        <strain evidence="7">ChiSjej1B19-3389</strain>
    </source>
</reference>
<dbReference type="Pfam" id="PF16326">
    <property type="entry name" value="ABC_tran_CTD"/>
    <property type="match status" value="1"/>
</dbReference>
<accession>A0A9D0ZHP4</accession>
<feature type="domain" description="ABC transporter" evidence="6">
    <location>
        <begin position="14"/>
        <end position="275"/>
    </location>
</feature>
<organism evidence="7 8">
    <name type="scientific">Candidatus Scatavimonas merdigallinarum</name>
    <dbReference type="NCBI Taxonomy" id="2840914"/>
    <lineage>
        <taxon>Bacteria</taxon>
        <taxon>Bacillati</taxon>
        <taxon>Bacillota</taxon>
        <taxon>Clostridia</taxon>
        <taxon>Eubacteriales</taxon>
        <taxon>Oscillospiraceae</taxon>
        <taxon>Oscillospiraceae incertae sedis</taxon>
        <taxon>Candidatus Scatavimonas</taxon>
    </lineage>
</organism>
<dbReference type="PROSITE" id="PS50893">
    <property type="entry name" value="ABC_TRANSPORTER_2"/>
    <property type="match status" value="2"/>
</dbReference>
<evidence type="ECO:0000256" key="2">
    <source>
        <dbReference type="ARBA" id="ARBA00022741"/>
    </source>
</evidence>
<gene>
    <name evidence="7" type="ORF">IAD32_05600</name>
</gene>
<keyword evidence="1" id="KW-0677">Repeat</keyword>
<dbReference type="GO" id="GO:0003677">
    <property type="term" value="F:DNA binding"/>
    <property type="evidence" value="ECO:0007669"/>
    <property type="project" value="InterPro"/>
</dbReference>
<evidence type="ECO:0000256" key="1">
    <source>
        <dbReference type="ARBA" id="ARBA00022737"/>
    </source>
</evidence>
<feature type="coiled-coil region" evidence="4">
    <location>
        <begin position="257"/>
        <end position="284"/>
    </location>
</feature>
<dbReference type="InterPro" id="IPR032524">
    <property type="entry name" value="ABC_tran_C"/>
</dbReference>
<dbReference type="Proteomes" id="UP000886787">
    <property type="component" value="Unassembled WGS sequence"/>
</dbReference>
<dbReference type="InterPro" id="IPR027417">
    <property type="entry name" value="P-loop_NTPase"/>
</dbReference>
<dbReference type="Pfam" id="PF12848">
    <property type="entry name" value="ABC_tran_Xtn"/>
    <property type="match status" value="1"/>
</dbReference>
<evidence type="ECO:0000259" key="6">
    <source>
        <dbReference type="PROSITE" id="PS50893"/>
    </source>
</evidence>
<dbReference type="FunFam" id="3.40.50.300:FF:000309">
    <property type="entry name" value="ABC transporter ATP-binding protein"/>
    <property type="match status" value="1"/>
</dbReference>
<dbReference type="InterPro" id="IPR003439">
    <property type="entry name" value="ABC_transporter-like_ATP-bd"/>
</dbReference>
<proteinExistence type="predicted"/>
<dbReference type="InterPro" id="IPR017871">
    <property type="entry name" value="ABC_transporter-like_CS"/>
</dbReference>
<feature type="domain" description="ABC transporter" evidence="6">
    <location>
        <begin position="339"/>
        <end position="551"/>
    </location>
</feature>
<dbReference type="Gene3D" id="3.40.50.300">
    <property type="entry name" value="P-loop containing nucleotide triphosphate hydrolases"/>
    <property type="match status" value="2"/>
</dbReference>
<evidence type="ECO:0000256" key="4">
    <source>
        <dbReference type="SAM" id="Coils"/>
    </source>
</evidence>
<keyword evidence="4" id="KW-0175">Coiled coil</keyword>
<dbReference type="SMART" id="SM00382">
    <property type="entry name" value="AAA"/>
    <property type="match status" value="2"/>
</dbReference>
<dbReference type="PANTHER" id="PTHR42855">
    <property type="entry name" value="ABC TRANSPORTER ATP-BINDING SUBUNIT"/>
    <property type="match status" value="1"/>
</dbReference>
<comment type="caution">
    <text evidence="7">The sequence shown here is derived from an EMBL/GenBank/DDBJ whole genome shotgun (WGS) entry which is preliminary data.</text>
</comment>
<sequence>MHNKIWEACGLALLRAQNLCLSFSDRLLFENISFDVESKDKIGFIGANGVGKTTIFKILSGQTSPAQGDVFTAKNIKLGYMEQHAGVQEGRTVYSELLSVFSHFEKTERELELLAVQIEKNAKDADALIARQLSLQEQYENNGGLTYKSRTRAALLGLGFTEADMHRTASTLSGGQLSKLKLAKLLLSGANLLLLDEPTNHLDIASVEWLESFMKDFKGAAVIISHDRYFLDAVTNKTMELSHGRLTAYSGNYTQFMQKKEKINEDLKRRYENEIKEIKRIEGIVEQQRRWGQRHNFITAASKQKQADRLKKTLVKPEDNPQTMHFSLTPRRESGTDVLQCRDLSISFGEKPLFSGVNLHLTKGQRVFLLGANGCGKTTLFKILMGKYPAQGEIRFGANVDVGYFDQVQADLNLEKTALDEVWDAFPNMSQTQVRTALGTFLFKGDAVFKPVKTLSGGERARVALLKLMLHGANLLLLDEPTNHLDTASREALEDSLQAYGGTMLIISHDRYFINKLANKVITLSSDGVCEYLGNYDTYLEKTKEASADLTKKNEKPQKTKNQAYFQRKEQQSQKRKLQTRLKKCEQQVEAEEKTVHDLETALASGEIAADFERLTQLTTELEAHRQLLEQLIEQWTQLQLQLEAFAQE</sequence>
<dbReference type="Pfam" id="PF00005">
    <property type="entry name" value="ABC_tran"/>
    <property type="match status" value="2"/>
</dbReference>
<dbReference type="FunFam" id="3.40.50.300:FF:000011">
    <property type="entry name" value="Putative ABC transporter ATP-binding component"/>
    <property type="match status" value="1"/>
</dbReference>
<name>A0A9D0ZHP4_9FIRM</name>
<evidence type="ECO:0000313" key="7">
    <source>
        <dbReference type="EMBL" id="HIQ80745.1"/>
    </source>
</evidence>
<protein>
    <submittedName>
        <fullName evidence="7">ATP-binding cassette domain-containing protein</fullName>
    </submittedName>
</protein>
<feature type="region of interest" description="Disordered" evidence="5">
    <location>
        <begin position="548"/>
        <end position="575"/>
    </location>
</feature>
<dbReference type="GO" id="GO:0005524">
    <property type="term" value="F:ATP binding"/>
    <property type="evidence" value="ECO:0007669"/>
    <property type="project" value="UniProtKB-KW"/>
</dbReference>
<dbReference type="PROSITE" id="PS00211">
    <property type="entry name" value="ABC_TRANSPORTER_1"/>
    <property type="match status" value="2"/>
</dbReference>
<dbReference type="AlphaFoldDB" id="A0A9D0ZHP4"/>
<dbReference type="InterPro" id="IPR051309">
    <property type="entry name" value="ABCF_ATPase"/>
</dbReference>
<dbReference type="PANTHER" id="PTHR42855:SF2">
    <property type="entry name" value="DRUG RESISTANCE ABC TRANSPORTER,ATP-BINDING PROTEIN"/>
    <property type="match status" value="1"/>
</dbReference>
<feature type="compositionally biased region" description="Basic and acidic residues" evidence="5">
    <location>
        <begin position="548"/>
        <end position="558"/>
    </location>
</feature>
<keyword evidence="2" id="KW-0547">Nucleotide-binding</keyword>
<evidence type="ECO:0000256" key="5">
    <source>
        <dbReference type="SAM" id="MobiDB-lite"/>
    </source>
</evidence>
<keyword evidence="3 7" id="KW-0067">ATP-binding</keyword>
<evidence type="ECO:0000313" key="8">
    <source>
        <dbReference type="Proteomes" id="UP000886787"/>
    </source>
</evidence>